<dbReference type="GO" id="GO:0009451">
    <property type="term" value="P:RNA modification"/>
    <property type="evidence" value="ECO:0007669"/>
    <property type="project" value="InterPro"/>
</dbReference>
<evidence type="ECO:0000313" key="4">
    <source>
        <dbReference type="Proteomes" id="UP001443914"/>
    </source>
</evidence>
<dbReference type="EMBL" id="JBDFQZ010000004">
    <property type="protein sequence ID" value="KAK9735605.1"/>
    <property type="molecule type" value="Genomic_DNA"/>
</dbReference>
<feature type="repeat" description="PPR" evidence="2">
    <location>
        <begin position="212"/>
        <end position="246"/>
    </location>
</feature>
<dbReference type="PROSITE" id="PS51375">
    <property type="entry name" value="PPR"/>
    <property type="match status" value="5"/>
</dbReference>
<reference evidence="3 4" key="1">
    <citation type="submission" date="2024-03" db="EMBL/GenBank/DDBJ databases">
        <title>WGS assembly of Saponaria officinalis var. Norfolk2.</title>
        <authorList>
            <person name="Jenkins J."/>
            <person name="Shu S."/>
            <person name="Grimwood J."/>
            <person name="Barry K."/>
            <person name="Goodstein D."/>
            <person name="Schmutz J."/>
            <person name="Leebens-Mack J."/>
            <person name="Osbourn A."/>
        </authorList>
    </citation>
    <scope>NUCLEOTIDE SEQUENCE [LARGE SCALE GENOMIC DNA]</scope>
    <source>
        <strain evidence="4">cv. Norfolk2</strain>
        <strain evidence="3">JIC</strain>
        <tissue evidence="3">Leaf</tissue>
    </source>
</reference>
<protein>
    <recommendedName>
        <fullName evidence="5">Pentatricopeptide repeat-containing protein</fullName>
    </recommendedName>
</protein>
<dbReference type="PANTHER" id="PTHR47926">
    <property type="entry name" value="PENTATRICOPEPTIDE REPEAT-CONTAINING PROTEIN"/>
    <property type="match status" value="1"/>
</dbReference>
<dbReference type="Pfam" id="PF01535">
    <property type="entry name" value="PPR"/>
    <property type="match status" value="7"/>
</dbReference>
<dbReference type="Pfam" id="PF13041">
    <property type="entry name" value="PPR_2"/>
    <property type="match status" value="2"/>
</dbReference>
<dbReference type="EMBL" id="JBDFQZ010000004">
    <property type="protein sequence ID" value="KAK9735608.1"/>
    <property type="molecule type" value="Genomic_DNA"/>
</dbReference>
<comment type="caution">
    <text evidence="3">The sequence shown here is derived from an EMBL/GenBank/DDBJ whole genome shotgun (WGS) entry which is preliminary data.</text>
</comment>
<dbReference type="InterPro" id="IPR011990">
    <property type="entry name" value="TPR-like_helical_dom_sf"/>
</dbReference>
<dbReference type="AlphaFoldDB" id="A0AAW1LGV1"/>
<feature type="repeat" description="PPR" evidence="2">
    <location>
        <begin position="317"/>
        <end position="351"/>
    </location>
</feature>
<gene>
    <name evidence="3" type="ORF">RND81_04G215300</name>
</gene>
<name>A0AAW1LGV1_SAPOF</name>
<evidence type="ECO:0000256" key="2">
    <source>
        <dbReference type="PROSITE-ProRule" id="PRU00708"/>
    </source>
</evidence>
<dbReference type="InterPro" id="IPR002885">
    <property type="entry name" value="PPR_rpt"/>
</dbReference>
<dbReference type="FunFam" id="1.25.40.10:FF:000343">
    <property type="entry name" value="Pentatricopeptide repeat-containing protein At3g58590"/>
    <property type="match status" value="1"/>
</dbReference>
<dbReference type="FunFam" id="1.25.40.10:FF:000090">
    <property type="entry name" value="Pentatricopeptide repeat-containing protein, chloroplastic"/>
    <property type="match status" value="1"/>
</dbReference>
<dbReference type="EMBL" id="JBDFQZ010000004">
    <property type="protein sequence ID" value="KAK9735604.1"/>
    <property type="molecule type" value="Genomic_DNA"/>
</dbReference>
<accession>A0AAW1LGV1</accession>
<evidence type="ECO:0000313" key="3">
    <source>
        <dbReference type="EMBL" id="KAK9735604.1"/>
    </source>
</evidence>
<dbReference type="InterPro" id="IPR046848">
    <property type="entry name" value="E_motif"/>
</dbReference>
<feature type="repeat" description="PPR" evidence="2">
    <location>
        <begin position="420"/>
        <end position="454"/>
    </location>
</feature>
<sequence>MPMQDFKTWSELIRAQLTHGRHDEVLSQFVSKTSRPCGFKPDYLVLQAALKSCALLPAFSLGRSLHSLVIKLGHVSCVSVCKGLLNVYAKAKAFDDCKKMFNLMPKSDTVVWNIVLAGLSGSHVHDAEVMSLVHKMHVTNEAELSPVTTAIVLPVCVRLGCLSAGKSMHCYAVKCGWVSDTLVGNSLISMYAKCGQIHDGAYPSFCEIGDKDVVSWNAVIAGFSENGFHNDAHALFRCMLIEPVAPNYATLATVLPVCANLDKDVAYSLGRELHAYVVKQSDLQNNVFVVNALMSFYSRIGLFKYAETLFYGMRLRDLVSWNAIISGYVSHTEFARAIFLFQEMVSGKVLEPDSVTLVSVLPACAYMRNLKMVKQIHGYTLQRPFLCNDTAVSNALISSYARCDDLNSSSRTFMKMNQRDIISWNSMLDTVADSGCEVELIILLNQMVEEGLRPDSITVLTLIRFYGSSCRPLKVKEAHGYLLRTCHCESILLCSSLLDSYGKCGNLDYAVKIFRILLGEKALILDSVKPKSTTHNLDLMTWNLMIRAYVCNNHPENAVSLLLELQDQGVKPDATTIMSILPVCSKMASADFLRQCHGYVIRACIADAQLNGAMIDIYSKCGCVSSAANLFWSISDKDVFMFTALIGGYAMHGMGKDALVLYEHMLTEGVRPDHVVITAVLSACSHAGLVNEGLSVFHSIANVHKMKPTMEQYGCVVDLLARQGKVKDAYTFVTKMPVKPNASIWGILLSACTTYQEVELNQIIADHLFSSENKDIGTYVTMSNLHAVDSNWNRVSEIRKFIDTIDFKKPAGCSWV</sequence>
<dbReference type="PANTHER" id="PTHR47926:SF481">
    <property type="entry name" value="TETRATRICOPEPTIDE-LIKE HELICAL DOMAIN SUPERFAMILY"/>
    <property type="match status" value="1"/>
</dbReference>
<dbReference type="GO" id="GO:0003723">
    <property type="term" value="F:RNA binding"/>
    <property type="evidence" value="ECO:0007669"/>
    <property type="project" value="InterPro"/>
</dbReference>
<dbReference type="NCBIfam" id="TIGR00756">
    <property type="entry name" value="PPR"/>
    <property type="match status" value="3"/>
</dbReference>
<evidence type="ECO:0000256" key="1">
    <source>
        <dbReference type="ARBA" id="ARBA00022737"/>
    </source>
</evidence>
<feature type="repeat" description="PPR" evidence="2">
    <location>
        <begin position="538"/>
        <end position="572"/>
    </location>
</feature>
<feature type="repeat" description="PPR" evidence="2">
    <location>
        <begin position="638"/>
        <end position="672"/>
    </location>
</feature>
<dbReference type="EMBL" id="JBDFQZ010000004">
    <property type="protein sequence ID" value="KAK9735607.1"/>
    <property type="molecule type" value="Genomic_DNA"/>
</dbReference>
<dbReference type="InterPro" id="IPR046960">
    <property type="entry name" value="PPR_At4g14850-like_plant"/>
</dbReference>
<dbReference type="Gene3D" id="1.25.40.10">
    <property type="entry name" value="Tetratricopeptide repeat domain"/>
    <property type="match status" value="5"/>
</dbReference>
<evidence type="ECO:0008006" key="5">
    <source>
        <dbReference type="Google" id="ProtNLM"/>
    </source>
</evidence>
<dbReference type="FunFam" id="1.25.40.10:FF:000361">
    <property type="entry name" value="Pentatricopeptide repeat-containing protein chloroplastic"/>
    <property type="match status" value="1"/>
</dbReference>
<proteinExistence type="predicted"/>
<dbReference type="Proteomes" id="UP001443914">
    <property type="component" value="Unassembled WGS sequence"/>
</dbReference>
<dbReference type="EMBL" id="JBDFQZ010000004">
    <property type="protein sequence ID" value="KAK9735609.1"/>
    <property type="molecule type" value="Genomic_DNA"/>
</dbReference>
<dbReference type="EMBL" id="JBDFQZ010000004">
    <property type="protein sequence ID" value="KAK9735606.1"/>
    <property type="molecule type" value="Genomic_DNA"/>
</dbReference>
<keyword evidence="4" id="KW-1185">Reference proteome</keyword>
<dbReference type="Pfam" id="PF20431">
    <property type="entry name" value="E_motif"/>
    <property type="match status" value="1"/>
</dbReference>
<organism evidence="3 4">
    <name type="scientific">Saponaria officinalis</name>
    <name type="common">Common soapwort</name>
    <name type="synonym">Lychnis saponaria</name>
    <dbReference type="NCBI Taxonomy" id="3572"/>
    <lineage>
        <taxon>Eukaryota</taxon>
        <taxon>Viridiplantae</taxon>
        <taxon>Streptophyta</taxon>
        <taxon>Embryophyta</taxon>
        <taxon>Tracheophyta</taxon>
        <taxon>Spermatophyta</taxon>
        <taxon>Magnoliopsida</taxon>
        <taxon>eudicotyledons</taxon>
        <taxon>Gunneridae</taxon>
        <taxon>Pentapetalae</taxon>
        <taxon>Caryophyllales</taxon>
        <taxon>Caryophyllaceae</taxon>
        <taxon>Caryophylleae</taxon>
        <taxon>Saponaria</taxon>
    </lineage>
</organism>
<keyword evidence="1" id="KW-0677">Repeat</keyword>